<protein>
    <recommendedName>
        <fullName evidence="2">DUF2780 domain-containing protein</fullName>
    </recommendedName>
</protein>
<evidence type="ECO:0000313" key="1">
    <source>
        <dbReference type="EMBL" id="KKM87533.1"/>
    </source>
</evidence>
<dbReference type="EMBL" id="LAZR01007088">
    <property type="protein sequence ID" value="KKM87533.1"/>
    <property type="molecule type" value="Genomic_DNA"/>
</dbReference>
<dbReference type="Pfam" id="PF11075">
    <property type="entry name" value="DUF2780"/>
    <property type="match status" value="1"/>
</dbReference>
<dbReference type="AlphaFoldDB" id="A0A0F9L0T6"/>
<accession>A0A0F9L0T6</accession>
<sequence length="165" mass="16478">MNAILKQFLFVSSIYLLAPTAGALSLNDMMPGATQALSSATEVNGDARQLVGQLEGQLGITKTQAVGGTGALLQLAKNQLGTDTMGAVASKASGLSGLLGGNSGLSESLLSNVSSMGGVQSAFSALGMDSSMIQQFVPIIMGFLGDQGVGSSLLGQLQGLWAPAG</sequence>
<reference evidence="1" key="1">
    <citation type="journal article" date="2015" name="Nature">
        <title>Complex archaea that bridge the gap between prokaryotes and eukaryotes.</title>
        <authorList>
            <person name="Spang A."/>
            <person name="Saw J.H."/>
            <person name="Jorgensen S.L."/>
            <person name="Zaremba-Niedzwiedzka K."/>
            <person name="Martijn J."/>
            <person name="Lind A.E."/>
            <person name="van Eijk R."/>
            <person name="Schleper C."/>
            <person name="Guy L."/>
            <person name="Ettema T.J."/>
        </authorList>
    </citation>
    <scope>NUCLEOTIDE SEQUENCE</scope>
</reference>
<dbReference type="InterPro" id="IPR021302">
    <property type="entry name" value="DUF2780_VcgC/VcgE"/>
</dbReference>
<evidence type="ECO:0008006" key="2">
    <source>
        <dbReference type="Google" id="ProtNLM"/>
    </source>
</evidence>
<proteinExistence type="predicted"/>
<organism evidence="1">
    <name type="scientific">marine sediment metagenome</name>
    <dbReference type="NCBI Taxonomy" id="412755"/>
    <lineage>
        <taxon>unclassified sequences</taxon>
        <taxon>metagenomes</taxon>
        <taxon>ecological metagenomes</taxon>
    </lineage>
</organism>
<comment type="caution">
    <text evidence="1">The sequence shown here is derived from an EMBL/GenBank/DDBJ whole genome shotgun (WGS) entry which is preliminary data.</text>
</comment>
<name>A0A0F9L0T6_9ZZZZ</name>
<gene>
    <name evidence="1" type="ORF">LCGC14_1267940</name>
</gene>